<dbReference type="PROSITE" id="PS00383">
    <property type="entry name" value="TYR_PHOSPHATASE_1"/>
    <property type="match status" value="1"/>
</dbReference>
<evidence type="ECO:0000313" key="6">
    <source>
        <dbReference type="Proteomes" id="UP000230750"/>
    </source>
</evidence>
<evidence type="ECO:0000256" key="2">
    <source>
        <dbReference type="ARBA" id="ARBA00022912"/>
    </source>
</evidence>
<keyword evidence="2" id="KW-0904">Protein phosphatase</keyword>
<dbReference type="InterPro" id="IPR029021">
    <property type="entry name" value="Prot-tyrosine_phosphatase-like"/>
</dbReference>
<dbReference type="GO" id="GO:0004651">
    <property type="term" value="F:polynucleotide 5'-phosphatase activity"/>
    <property type="evidence" value="ECO:0007669"/>
    <property type="project" value="TreeGrafter"/>
</dbReference>
<dbReference type="SMART" id="SM00195">
    <property type="entry name" value="DSPc"/>
    <property type="match status" value="1"/>
</dbReference>
<protein>
    <submittedName>
        <fullName evidence="5">Uncharacterized protein</fullName>
    </submittedName>
</protein>
<dbReference type="PROSITE" id="PS50056">
    <property type="entry name" value="TYR_PHOSPHATASE_2"/>
    <property type="match status" value="1"/>
</dbReference>
<dbReference type="PANTHER" id="PTHR10367">
    <property type="entry name" value="MRNA-CAPPING ENZYME"/>
    <property type="match status" value="1"/>
</dbReference>
<dbReference type="InterPro" id="IPR000340">
    <property type="entry name" value="Dual-sp_phosphatase_cat-dom"/>
</dbReference>
<feature type="domain" description="Tyrosine-protein phosphatase" evidence="3">
    <location>
        <begin position="108"/>
        <end position="261"/>
    </location>
</feature>
<dbReference type="OrthoDB" id="200924at2759"/>
<comment type="caution">
    <text evidence="5">The sequence shown here is derived from an EMBL/GenBank/DDBJ whole genome shotgun (WGS) entry which is preliminary data.</text>
</comment>
<name>A0A2G8LE57_STIJA</name>
<organism evidence="5 6">
    <name type="scientific">Stichopus japonicus</name>
    <name type="common">Sea cucumber</name>
    <dbReference type="NCBI Taxonomy" id="307972"/>
    <lineage>
        <taxon>Eukaryota</taxon>
        <taxon>Metazoa</taxon>
        <taxon>Echinodermata</taxon>
        <taxon>Eleutherozoa</taxon>
        <taxon>Echinozoa</taxon>
        <taxon>Holothuroidea</taxon>
        <taxon>Aspidochirotacea</taxon>
        <taxon>Aspidochirotida</taxon>
        <taxon>Stichopodidae</taxon>
        <taxon>Apostichopus</taxon>
    </lineage>
</organism>
<accession>A0A2G8LE57</accession>
<dbReference type="GO" id="GO:0003676">
    <property type="term" value="F:nucleic acid binding"/>
    <property type="evidence" value="ECO:0007669"/>
    <property type="project" value="InterPro"/>
</dbReference>
<dbReference type="Gene3D" id="3.90.190.10">
    <property type="entry name" value="Protein tyrosine phosphatase superfamily"/>
    <property type="match status" value="1"/>
</dbReference>
<dbReference type="InterPro" id="IPR035979">
    <property type="entry name" value="RBD_domain_sf"/>
</dbReference>
<evidence type="ECO:0000259" key="3">
    <source>
        <dbReference type="PROSITE" id="PS50054"/>
    </source>
</evidence>
<feature type="non-terminal residue" evidence="5">
    <location>
        <position position="282"/>
    </location>
</feature>
<dbReference type="GO" id="GO:0004721">
    <property type="term" value="F:phosphoprotein phosphatase activity"/>
    <property type="evidence" value="ECO:0007669"/>
    <property type="project" value="UniProtKB-KW"/>
</dbReference>
<evidence type="ECO:0000256" key="1">
    <source>
        <dbReference type="ARBA" id="ARBA00022801"/>
    </source>
</evidence>
<dbReference type="InterPro" id="IPR051029">
    <property type="entry name" value="mRNA_Capping_Enz/RNA_Phosphat"/>
</dbReference>
<reference evidence="5 6" key="1">
    <citation type="journal article" date="2017" name="PLoS Biol.">
        <title>The sea cucumber genome provides insights into morphological evolution and visceral regeneration.</title>
        <authorList>
            <person name="Zhang X."/>
            <person name="Sun L."/>
            <person name="Yuan J."/>
            <person name="Sun Y."/>
            <person name="Gao Y."/>
            <person name="Zhang L."/>
            <person name="Li S."/>
            <person name="Dai H."/>
            <person name="Hamel J.F."/>
            <person name="Liu C."/>
            <person name="Yu Y."/>
            <person name="Liu S."/>
            <person name="Lin W."/>
            <person name="Guo K."/>
            <person name="Jin S."/>
            <person name="Xu P."/>
            <person name="Storey K.B."/>
            <person name="Huan P."/>
            <person name="Zhang T."/>
            <person name="Zhou Y."/>
            <person name="Zhang J."/>
            <person name="Lin C."/>
            <person name="Li X."/>
            <person name="Xing L."/>
            <person name="Huo D."/>
            <person name="Sun M."/>
            <person name="Wang L."/>
            <person name="Mercier A."/>
            <person name="Li F."/>
            <person name="Yang H."/>
            <person name="Xiang J."/>
        </authorList>
    </citation>
    <scope>NUCLEOTIDE SEQUENCE [LARGE SCALE GENOMIC DNA]</scope>
    <source>
        <strain evidence="5">Shaxun</strain>
        <tissue evidence="5">Muscle</tissue>
    </source>
</reference>
<dbReference type="InterPro" id="IPR016130">
    <property type="entry name" value="Tyr_Pase_AS"/>
</dbReference>
<dbReference type="Proteomes" id="UP000230750">
    <property type="component" value="Unassembled WGS sequence"/>
</dbReference>
<dbReference type="InterPro" id="IPR000387">
    <property type="entry name" value="Tyr_Pase_dom"/>
</dbReference>
<sequence length="282" mass="32600">MLDSLNWRFSEMETNKLLVVQNVFFSRENTPQVATDWLVEESTPTAPTPETEAAPAKETLSAASDLLEDEYTAFLREQGCTGSTYSRWTDYDAVGDVIPGTRFIAFKVPLRLQYFHRKGLEREIFTTSDLNEKLGDKLRLVVDLSCKQVGMYYNPEDLEKNGIRYEKLRVEGKKVPSEHIIKRFKRIVTEFEKRQPEDYYIGVHCTHGVNRTGYVICRYMIEQLSKTTDEALRAFKAGRGYPLERENYIEALHKFEKDACVVKDRNTGHSKGYGFVDFARES</sequence>
<evidence type="ECO:0000313" key="5">
    <source>
        <dbReference type="EMBL" id="PIK58566.1"/>
    </source>
</evidence>
<dbReference type="AlphaFoldDB" id="A0A2G8LE57"/>
<evidence type="ECO:0000259" key="4">
    <source>
        <dbReference type="PROSITE" id="PS50056"/>
    </source>
</evidence>
<dbReference type="PANTHER" id="PTHR10367:SF9">
    <property type="entry name" value="DUAL-SPECIFICITY PHOSPHATASE 11 (RNA_RNP COMPLEX 1-INTERACTING)"/>
    <property type="match status" value="1"/>
</dbReference>
<dbReference type="EMBL" id="MRZV01000108">
    <property type="protein sequence ID" value="PIK58566.1"/>
    <property type="molecule type" value="Genomic_DNA"/>
</dbReference>
<keyword evidence="1" id="KW-0378">Hydrolase</keyword>
<gene>
    <name evidence="5" type="ORF">BSL78_04472</name>
</gene>
<dbReference type="Pfam" id="PF00782">
    <property type="entry name" value="DSPc"/>
    <property type="match status" value="1"/>
</dbReference>
<proteinExistence type="predicted"/>
<feature type="domain" description="Tyrosine specific protein phosphatases" evidence="4">
    <location>
        <begin position="182"/>
        <end position="250"/>
    </location>
</feature>
<dbReference type="InterPro" id="IPR020422">
    <property type="entry name" value="TYR_PHOSPHATASE_DUAL_dom"/>
</dbReference>
<dbReference type="STRING" id="307972.A0A2G8LE57"/>
<dbReference type="SUPFAM" id="SSF52799">
    <property type="entry name" value="(Phosphotyrosine protein) phosphatases II"/>
    <property type="match status" value="1"/>
</dbReference>
<keyword evidence="6" id="KW-1185">Reference proteome</keyword>
<dbReference type="PROSITE" id="PS50054">
    <property type="entry name" value="TYR_PHOSPHATASE_DUAL"/>
    <property type="match status" value="1"/>
</dbReference>
<dbReference type="SUPFAM" id="SSF54928">
    <property type="entry name" value="RNA-binding domain, RBD"/>
    <property type="match status" value="1"/>
</dbReference>